<dbReference type="Proteomes" id="UP000049979">
    <property type="component" value="Unassembled WGS sequence"/>
</dbReference>
<dbReference type="RefSeq" id="WP_055067594.1">
    <property type="nucleotide sequence ID" value="NZ_CP173697.1"/>
</dbReference>
<dbReference type="GO" id="GO:0051536">
    <property type="term" value="F:iron-sulfur cluster binding"/>
    <property type="evidence" value="ECO:0007669"/>
    <property type="project" value="UniProtKB-KW"/>
</dbReference>
<dbReference type="SFLD" id="SFLDG01067">
    <property type="entry name" value="SPASM/twitch_domain_containing"/>
    <property type="match status" value="1"/>
</dbReference>
<dbReference type="CDD" id="cd01335">
    <property type="entry name" value="Radical_SAM"/>
    <property type="match status" value="1"/>
</dbReference>
<dbReference type="InterPro" id="IPR058240">
    <property type="entry name" value="rSAM_sf"/>
</dbReference>
<sequence>MELKDNKRVLQKMRAFDKYISKNGNVGTAPRGILLNYSNACNFKCQQCFTQSPSRPVCGTLTLDDIRKLADEADELGMYEVLIEGGEPLVCKDLYDIIRIFGADRFYIEMTSNGYLLTKAVAQRLKAAGMSRVSISLDSTKAEIHDRYRGVKGAYEHAIQALENAKNAGMQASVNFLVGHYNIHSGEIEEIAEFCQKNDYHFSIVPATPTGNWKAKFDVMLTPEDTAYLEKLRTIYKHFWRDIWPPLPNKKVKVSGCIAVNRPYINPYGDVLPCSYLHMKLGNIKEKPLKEIMEYGFSYPCFGNPHECCYAGEDPEFMEKYCMNDMSILDPIDIEKVLEKNDK</sequence>
<keyword evidence="2" id="KW-0479">Metal-binding</keyword>
<name>A0A0M6WLV5_9FIRM</name>
<dbReference type="InterPro" id="IPR023885">
    <property type="entry name" value="4Fe4S-binding_SPASM_dom"/>
</dbReference>
<dbReference type="SMART" id="SM00729">
    <property type="entry name" value="Elp3"/>
    <property type="match status" value="1"/>
</dbReference>
<feature type="domain" description="Radical SAM core" evidence="5">
    <location>
        <begin position="27"/>
        <end position="242"/>
    </location>
</feature>
<dbReference type="PROSITE" id="PS51918">
    <property type="entry name" value="RADICAL_SAM"/>
    <property type="match status" value="1"/>
</dbReference>
<evidence type="ECO:0000256" key="4">
    <source>
        <dbReference type="ARBA" id="ARBA00023014"/>
    </source>
</evidence>
<dbReference type="GO" id="GO:0046872">
    <property type="term" value="F:metal ion binding"/>
    <property type="evidence" value="ECO:0007669"/>
    <property type="project" value="UniProtKB-KW"/>
</dbReference>
<dbReference type="SFLD" id="SFLDG01386">
    <property type="entry name" value="main_SPASM_domain-containing"/>
    <property type="match status" value="1"/>
</dbReference>
<dbReference type="AlphaFoldDB" id="A0A0M6WLV5"/>
<keyword evidence="1" id="KW-0949">S-adenosyl-L-methionine</keyword>
<evidence type="ECO:0000256" key="2">
    <source>
        <dbReference type="ARBA" id="ARBA00022723"/>
    </source>
</evidence>
<proteinExistence type="predicted"/>
<dbReference type="Pfam" id="PF04055">
    <property type="entry name" value="Radical_SAM"/>
    <property type="match status" value="1"/>
</dbReference>
<evidence type="ECO:0000256" key="3">
    <source>
        <dbReference type="ARBA" id="ARBA00023004"/>
    </source>
</evidence>
<dbReference type="InterPro" id="IPR050377">
    <property type="entry name" value="Radical_SAM_PqqE_MftC-like"/>
</dbReference>
<dbReference type="SUPFAM" id="SSF102114">
    <property type="entry name" value="Radical SAM enzymes"/>
    <property type="match status" value="1"/>
</dbReference>
<dbReference type="SFLD" id="SFLDS00029">
    <property type="entry name" value="Radical_SAM"/>
    <property type="match status" value="1"/>
</dbReference>
<evidence type="ECO:0000259" key="5">
    <source>
        <dbReference type="PROSITE" id="PS51918"/>
    </source>
</evidence>
<dbReference type="EMBL" id="CVRR01000014">
    <property type="protein sequence ID" value="CRL36811.1"/>
    <property type="molecule type" value="Genomic_DNA"/>
</dbReference>
<dbReference type="GO" id="GO:0003824">
    <property type="term" value="F:catalytic activity"/>
    <property type="evidence" value="ECO:0007669"/>
    <property type="project" value="InterPro"/>
</dbReference>
<dbReference type="Gene3D" id="3.20.20.70">
    <property type="entry name" value="Aldolase class I"/>
    <property type="match status" value="1"/>
</dbReference>
<dbReference type="InterPro" id="IPR013785">
    <property type="entry name" value="Aldolase_TIM"/>
</dbReference>
<dbReference type="InterPro" id="IPR006638">
    <property type="entry name" value="Elp3/MiaA/NifB-like_rSAM"/>
</dbReference>
<dbReference type="OrthoDB" id="9810775at2"/>
<keyword evidence="7" id="KW-1185">Reference proteome</keyword>
<keyword evidence="3" id="KW-0408">Iron</keyword>
<keyword evidence="4" id="KW-0411">Iron-sulfur</keyword>
<protein>
    <submittedName>
        <fullName evidence="6">Predicted Fe-S oxidoreductases</fullName>
    </submittedName>
</protein>
<dbReference type="PANTHER" id="PTHR11228">
    <property type="entry name" value="RADICAL SAM DOMAIN PROTEIN"/>
    <property type="match status" value="1"/>
</dbReference>
<gene>
    <name evidence="6" type="ORF">M72_27151</name>
</gene>
<organism evidence="6 7">
    <name type="scientific">Roseburia faecis</name>
    <dbReference type="NCBI Taxonomy" id="301302"/>
    <lineage>
        <taxon>Bacteria</taxon>
        <taxon>Bacillati</taxon>
        <taxon>Bacillota</taxon>
        <taxon>Clostridia</taxon>
        <taxon>Lachnospirales</taxon>
        <taxon>Lachnospiraceae</taxon>
        <taxon>Roseburia</taxon>
    </lineage>
</organism>
<reference evidence="7" key="1">
    <citation type="submission" date="2015-05" db="EMBL/GenBank/DDBJ databases">
        <authorList>
            <consortium name="Pathogen Informatics"/>
        </authorList>
    </citation>
    <scope>NUCLEOTIDE SEQUENCE [LARGE SCALE GENOMIC DNA]</scope>
    <source>
        <strain evidence="7">M72</strain>
    </source>
</reference>
<dbReference type="InterPro" id="IPR007197">
    <property type="entry name" value="rSAM"/>
</dbReference>
<evidence type="ECO:0000256" key="1">
    <source>
        <dbReference type="ARBA" id="ARBA00022691"/>
    </source>
</evidence>
<evidence type="ECO:0000313" key="7">
    <source>
        <dbReference type="Proteomes" id="UP000049979"/>
    </source>
</evidence>
<dbReference type="PANTHER" id="PTHR11228:SF7">
    <property type="entry name" value="PQQA PEPTIDE CYCLASE"/>
    <property type="match status" value="1"/>
</dbReference>
<evidence type="ECO:0000313" key="6">
    <source>
        <dbReference type="EMBL" id="CRL36811.1"/>
    </source>
</evidence>
<accession>A0A0M6WLV5</accession>
<dbReference type="Pfam" id="PF13186">
    <property type="entry name" value="SPASM"/>
    <property type="match status" value="1"/>
</dbReference>